<keyword evidence="2" id="KW-1185">Reference proteome</keyword>
<protein>
    <submittedName>
        <fullName evidence="1">Uncharacterized protein</fullName>
    </submittedName>
</protein>
<dbReference type="GeneID" id="82891201"/>
<dbReference type="RefSeq" id="WP_019245931.1">
    <property type="nucleotide sequence ID" value="NZ_CAPH01000013.1"/>
</dbReference>
<reference evidence="1" key="1">
    <citation type="journal article" date="2022" name="Cell">
        <title>Design, construction, and in vivo augmentation of a complex gut microbiome.</title>
        <authorList>
            <person name="Cheng A.G."/>
            <person name="Ho P.Y."/>
            <person name="Aranda-Diaz A."/>
            <person name="Jain S."/>
            <person name="Yu F.B."/>
            <person name="Meng X."/>
            <person name="Wang M."/>
            <person name="Iakiviak M."/>
            <person name="Nagashima K."/>
            <person name="Zhao A."/>
            <person name="Murugkar P."/>
            <person name="Patil A."/>
            <person name="Atabakhsh K."/>
            <person name="Weakley A."/>
            <person name="Yan J."/>
            <person name="Brumbaugh A.R."/>
            <person name="Higginbottom S."/>
            <person name="Dimas A."/>
            <person name="Shiver A.L."/>
            <person name="Deutschbauer A."/>
            <person name="Neff N."/>
            <person name="Sonnenburg J.L."/>
            <person name="Huang K.C."/>
            <person name="Fischbach M.A."/>
        </authorList>
    </citation>
    <scope>NUCLEOTIDE SEQUENCE</scope>
    <source>
        <strain evidence="1">AP11</strain>
    </source>
</reference>
<accession>A0ABY5UYJ3</accession>
<dbReference type="EMBL" id="CP102294">
    <property type="protein sequence ID" value="UWN56162.1"/>
    <property type="molecule type" value="Genomic_DNA"/>
</dbReference>
<proteinExistence type="predicted"/>
<organism evidence="1 2">
    <name type="scientific">Alistipes ihumii AP11</name>
    <dbReference type="NCBI Taxonomy" id="1211813"/>
    <lineage>
        <taxon>Bacteria</taxon>
        <taxon>Pseudomonadati</taxon>
        <taxon>Bacteroidota</taxon>
        <taxon>Bacteroidia</taxon>
        <taxon>Bacteroidales</taxon>
        <taxon>Rikenellaceae</taxon>
        <taxon>Alistipes</taxon>
    </lineage>
</organism>
<name>A0ABY5UYJ3_9BACT</name>
<evidence type="ECO:0000313" key="1">
    <source>
        <dbReference type="EMBL" id="UWN56162.1"/>
    </source>
</evidence>
<gene>
    <name evidence="1" type="ORF">NQ491_05665</name>
</gene>
<sequence length="45" mass="5482">MNDQYEECGWTSEKLADEELFIREVIREDTDLMLVDCLLREAFRR</sequence>
<dbReference type="Proteomes" id="UP001059295">
    <property type="component" value="Chromosome"/>
</dbReference>
<evidence type="ECO:0000313" key="2">
    <source>
        <dbReference type="Proteomes" id="UP001059295"/>
    </source>
</evidence>